<proteinExistence type="predicted"/>
<organism evidence="2 3">
    <name type="scientific">Vitis vinifera</name>
    <name type="common">Grape</name>
    <dbReference type="NCBI Taxonomy" id="29760"/>
    <lineage>
        <taxon>Eukaryota</taxon>
        <taxon>Viridiplantae</taxon>
        <taxon>Streptophyta</taxon>
        <taxon>Embryophyta</taxon>
        <taxon>Tracheophyta</taxon>
        <taxon>Spermatophyta</taxon>
        <taxon>Magnoliopsida</taxon>
        <taxon>eudicotyledons</taxon>
        <taxon>Gunneridae</taxon>
        <taxon>Pentapetalae</taxon>
        <taxon>rosids</taxon>
        <taxon>Vitales</taxon>
        <taxon>Vitaceae</taxon>
        <taxon>Viteae</taxon>
        <taxon>Vitis</taxon>
    </lineage>
</organism>
<name>A0ABY9BZI1_VITVI</name>
<dbReference type="Proteomes" id="UP001227230">
    <property type="component" value="Chromosome 5"/>
</dbReference>
<reference evidence="2 3" key="1">
    <citation type="journal article" date="2023" name="Hortic Res">
        <title>The complete reference genome for grapevine (Vitis vinifera L.) genetics and breeding.</title>
        <authorList>
            <person name="Shi X."/>
            <person name="Cao S."/>
            <person name="Wang X."/>
            <person name="Huang S."/>
            <person name="Wang Y."/>
            <person name="Liu Z."/>
            <person name="Liu W."/>
            <person name="Leng X."/>
            <person name="Peng Y."/>
            <person name="Wang N."/>
            <person name="Wang Y."/>
            <person name="Ma Z."/>
            <person name="Xu X."/>
            <person name="Zhang F."/>
            <person name="Xue H."/>
            <person name="Zhong H."/>
            <person name="Wang Y."/>
            <person name="Zhang K."/>
            <person name="Velt A."/>
            <person name="Avia K."/>
            <person name="Holtgrawe D."/>
            <person name="Grimplet J."/>
            <person name="Matus J.T."/>
            <person name="Ware D."/>
            <person name="Wu X."/>
            <person name="Wang H."/>
            <person name="Liu C."/>
            <person name="Fang Y."/>
            <person name="Rustenholz C."/>
            <person name="Cheng Z."/>
            <person name="Xiao H."/>
            <person name="Zhou Y."/>
        </authorList>
    </citation>
    <scope>NUCLEOTIDE SEQUENCE [LARGE SCALE GENOMIC DNA]</scope>
    <source>
        <strain evidence="3">cv. Pinot noir / PN40024</strain>
        <tissue evidence="2">Leaf</tissue>
    </source>
</reference>
<evidence type="ECO:0000313" key="3">
    <source>
        <dbReference type="Proteomes" id="UP001227230"/>
    </source>
</evidence>
<dbReference type="EMBL" id="CP126652">
    <property type="protein sequence ID" value="WJZ88338.1"/>
    <property type="molecule type" value="Genomic_DNA"/>
</dbReference>
<accession>A0ABY9BZI1</accession>
<dbReference type="InterPro" id="IPR038951">
    <property type="entry name" value="OEP37-like"/>
</dbReference>
<feature type="compositionally biased region" description="Pro residues" evidence="1">
    <location>
        <begin position="1"/>
        <end position="20"/>
    </location>
</feature>
<protein>
    <recommendedName>
        <fullName evidence="4">Outer envelope pore protein 37, chloroplastic</fullName>
    </recommendedName>
</protein>
<sequence>MVETAPPPPPSPNSLVPPTPAAESPSPQGPWLWPRRPSIRLTSEFDSDSSIFFHKISCKLFDSLAKLKLSFQNNNDGEIFDPQLGFISKHLSLHYDLQNHNAFIKGCFDVGSRLHFNAAHDVKAQQGEVAMVADLAGPGYKFELSSAVPAIGFPKATLKFPAGEVSLEEKEEEEVKKMLSINGILQHQILNGVFSAQFRDDDLKLRYLYKDEQVAFIPSISMPSNAISFAFKRRFSPSDKLSYWYNLDSNYWSTVYKHTVGKDYKFKVGYDSEVRLGWASLWVGDEGGNAKSTPMKLKVQFMLQVPQDDIHSSALMFRVKKRWDI</sequence>
<evidence type="ECO:0000256" key="1">
    <source>
        <dbReference type="SAM" id="MobiDB-lite"/>
    </source>
</evidence>
<feature type="region of interest" description="Disordered" evidence="1">
    <location>
        <begin position="1"/>
        <end position="32"/>
    </location>
</feature>
<evidence type="ECO:0000313" key="2">
    <source>
        <dbReference type="EMBL" id="WJZ88338.1"/>
    </source>
</evidence>
<dbReference type="PANTHER" id="PTHR35484:SF2">
    <property type="entry name" value="OUTER ENVELOPE PORE PROTEIN 37, CHLOROPLASTIC"/>
    <property type="match status" value="1"/>
</dbReference>
<evidence type="ECO:0008006" key="4">
    <source>
        <dbReference type="Google" id="ProtNLM"/>
    </source>
</evidence>
<gene>
    <name evidence="2" type="ORF">VitviT2T_007647</name>
</gene>
<keyword evidence="3" id="KW-1185">Reference proteome</keyword>
<dbReference type="PANTHER" id="PTHR35484">
    <property type="entry name" value="OUTER ENVELOPE PORE PROTEIN 37, CHLOROPLASTIC"/>
    <property type="match status" value="1"/>
</dbReference>